<evidence type="ECO:0000259" key="1">
    <source>
        <dbReference type="PROSITE" id="PS51705"/>
    </source>
</evidence>
<sequence>MLVDTVGLVRRLPHQLVDAFKSTLE</sequence>
<name>K1TGL4_9ZZZZ</name>
<accession>K1TGL4</accession>
<reference evidence="2" key="1">
    <citation type="journal article" date="2013" name="Environ. Microbiol.">
        <title>Microbiota from the distal guts of lean and obese adolescents exhibit partial functional redundancy besides clear differences in community structure.</title>
        <authorList>
            <person name="Ferrer M."/>
            <person name="Ruiz A."/>
            <person name="Lanza F."/>
            <person name="Haange S.B."/>
            <person name="Oberbach A."/>
            <person name="Till H."/>
            <person name="Bargiela R."/>
            <person name="Campoy C."/>
            <person name="Segura M.T."/>
            <person name="Richter M."/>
            <person name="von Bergen M."/>
            <person name="Seifert J."/>
            <person name="Suarez A."/>
        </authorList>
    </citation>
    <scope>NUCLEOTIDE SEQUENCE</scope>
</reference>
<evidence type="ECO:0000313" key="2">
    <source>
        <dbReference type="EMBL" id="EKC58411.1"/>
    </source>
</evidence>
<gene>
    <name evidence="2" type="ORF">OBE_10020</name>
</gene>
<comment type="caution">
    <text evidence="2">The sequence shown here is derived from an EMBL/GenBank/DDBJ whole genome shotgun (WGS) entry which is preliminary data.</text>
</comment>
<dbReference type="InterPro" id="IPR030394">
    <property type="entry name" value="G_HFLX_dom"/>
</dbReference>
<dbReference type="AlphaFoldDB" id="K1TGL4"/>
<dbReference type="PROSITE" id="PS51705">
    <property type="entry name" value="G_HFLX"/>
    <property type="match status" value="1"/>
</dbReference>
<proteinExistence type="predicted"/>
<dbReference type="EMBL" id="AJWZ01006914">
    <property type="protein sequence ID" value="EKC58411.1"/>
    <property type="molecule type" value="Genomic_DNA"/>
</dbReference>
<feature type="domain" description="Hflx-type G" evidence="1">
    <location>
        <begin position="1"/>
        <end position="25"/>
    </location>
</feature>
<organism evidence="2">
    <name type="scientific">human gut metagenome</name>
    <dbReference type="NCBI Taxonomy" id="408170"/>
    <lineage>
        <taxon>unclassified sequences</taxon>
        <taxon>metagenomes</taxon>
        <taxon>organismal metagenomes</taxon>
    </lineage>
</organism>
<protein>
    <recommendedName>
        <fullName evidence="1">Hflx-type G domain-containing protein</fullName>
    </recommendedName>
</protein>
<feature type="non-terminal residue" evidence="2">
    <location>
        <position position="25"/>
    </location>
</feature>
<dbReference type="GO" id="GO:0005525">
    <property type="term" value="F:GTP binding"/>
    <property type="evidence" value="ECO:0007669"/>
    <property type="project" value="InterPro"/>
</dbReference>